<organism evidence="3 4">
    <name type="scientific">Achromobacter spanius</name>
    <dbReference type="NCBI Taxonomy" id="217203"/>
    <lineage>
        <taxon>Bacteria</taxon>
        <taxon>Pseudomonadati</taxon>
        <taxon>Pseudomonadota</taxon>
        <taxon>Betaproteobacteria</taxon>
        <taxon>Burkholderiales</taxon>
        <taxon>Alcaligenaceae</taxon>
        <taxon>Achromobacter</taxon>
    </lineage>
</organism>
<dbReference type="PANTHER" id="PTHR42928">
    <property type="entry name" value="TRICARBOXYLATE-BINDING PROTEIN"/>
    <property type="match status" value="1"/>
</dbReference>
<evidence type="ECO:0000313" key="3">
    <source>
        <dbReference type="EMBL" id="PPA73960.1"/>
    </source>
</evidence>
<evidence type="ECO:0000256" key="2">
    <source>
        <dbReference type="SAM" id="SignalP"/>
    </source>
</evidence>
<comment type="similarity">
    <text evidence="1">Belongs to the UPF0065 (bug) family.</text>
</comment>
<accession>A0A2S5GLM1</accession>
<keyword evidence="2" id="KW-0732">Signal</keyword>
<dbReference type="OrthoDB" id="8627801at2"/>
<feature type="chain" id="PRO_5015509229" evidence="2">
    <location>
        <begin position="28"/>
        <end position="331"/>
    </location>
</feature>
<dbReference type="RefSeq" id="WP_104145093.1">
    <property type="nucleotide sequence ID" value="NZ_PREU01000012.1"/>
</dbReference>
<dbReference type="InterPro" id="IPR006311">
    <property type="entry name" value="TAT_signal"/>
</dbReference>
<dbReference type="PIRSF" id="PIRSF017082">
    <property type="entry name" value="YflP"/>
    <property type="match status" value="1"/>
</dbReference>
<sequence>MNVSRRHALAALAALPLMPLTSRLAWAQTAFPTRPVRLLVGFAPGGLTDIAARALAERMGKTLKQNVVVENRPGGQAIIATVAVARAEPDGYTLGFAGTNGMILNPLLYNNLPYQQSDFKQLGSMGKSPMLLIVHPDLGVNSVQEFIALAKKKPGDITCAHAGRGVINHLALLHFQSKTGTQFQDVPYKGSGPALLDLMAGTVQSTFDFPTSALANIKSGKLKVLAVTADKRLSSLPDVPTMKEAGVDGFELYTRMMISGPAAMPADVVKVLENAVREGTRDPGLIQQFAEQGVAVEFTSSADLDKVIADESAMWAQVIKANGVPKTDLKA</sequence>
<dbReference type="Proteomes" id="UP000239990">
    <property type="component" value="Unassembled WGS sequence"/>
</dbReference>
<dbReference type="SUPFAM" id="SSF53850">
    <property type="entry name" value="Periplasmic binding protein-like II"/>
    <property type="match status" value="1"/>
</dbReference>
<dbReference type="Gene3D" id="3.40.190.10">
    <property type="entry name" value="Periplasmic binding protein-like II"/>
    <property type="match status" value="1"/>
</dbReference>
<gene>
    <name evidence="3" type="ORF">C4E15_23420</name>
</gene>
<proteinExistence type="inferred from homology"/>
<evidence type="ECO:0000313" key="4">
    <source>
        <dbReference type="Proteomes" id="UP000239990"/>
    </source>
</evidence>
<dbReference type="PROSITE" id="PS51318">
    <property type="entry name" value="TAT"/>
    <property type="match status" value="1"/>
</dbReference>
<name>A0A2S5GLM1_9BURK</name>
<dbReference type="CDD" id="cd07012">
    <property type="entry name" value="PBP2_Bug_TTT"/>
    <property type="match status" value="1"/>
</dbReference>
<dbReference type="EMBL" id="PREU01000012">
    <property type="protein sequence ID" value="PPA73960.1"/>
    <property type="molecule type" value="Genomic_DNA"/>
</dbReference>
<dbReference type="InterPro" id="IPR042100">
    <property type="entry name" value="Bug_dom1"/>
</dbReference>
<dbReference type="AlphaFoldDB" id="A0A2S5GLM1"/>
<evidence type="ECO:0000256" key="1">
    <source>
        <dbReference type="ARBA" id="ARBA00006987"/>
    </source>
</evidence>
<dbReference type="Pfam" id="PF03401">
    <property type="entry name" value="TctC"/>
    <property type="match status" value="1"/>
</dbReference>
<dbReference type="PANTHER" id="PTHR42928:SF5">
    <property type="entry name" value="BLR1237 PROTEIN"/>
    <property type="match status" value="1"/>
</dbReference>
<dbReference type="InterPro" id="IPR005064">
    <property type="entry name" value="BUG"/>
</dbReference>
<dbReference type="Gene3D" id="3.40.190.150">
    <property type="entry name" value="Bordetella uptake gene, domain 1"/>
    <property type="match status" value="1"/>
</dbReference>
<protein>
    <submittedName>
        <fullName evidence="3">Tripartite tricarboxylate transporter substrate binding protein</fullName>
    </submittedName>
</protein>
<feature type="signal peptide" evidence="2">
    <location>
        <begin position="1"/>
        <end position="27"/>
    </location>
</feature>
<comment type="caution">
    <text evidence="3">The sequence shown here is derived from an EMBL/GenBank/DDBJ whole genome shotgun (WGS) entry which is preliminary data.</text>
</comment>
<reference evidence="3 4" key="1">
    <citation type="submission" date="2018-02" db="EMBL/GenBank/DDBJ databases">
        <title>Draft Genome of Achromobacter spanius stain 6.</title>
        <authorList>
            <person name="Gunasekera T.S."/>
            <person name="Radwan O."/>
            <person name="Ruiz O.N."/>
        </authorList>
    </citation>
    <scope>NUCLEOTIDE SEQUENCE [LARGE SCALE GENOMIC DNA]</scope>
    <source>
        <strain evidence="3 4">6</strain>
    </source>
</reference>